<dbReference type="RefSeq" id="WP_256197828.1">
    <property type="nucleotide sequence ID" value="NZ_DBEZTG010000156.1"/>
</dbReference>
<evidence type="ECO:0000313" key="2">
    <source>
        <dbReference type="Proteomes" id="UP001524435"/>
    </source>
</evidence>
<dbReference type="Proteomes" id="UP001524435">
    <property type="component" value="Unassembled WGS sequence"/>
</dbReference>
<sequence>MFQYVKSEKQDVYRIKTDGTLYVFLSKSAQHLQLQMARWCLEASSHLGSEQQADWMMIQCVNWLNLAEQAGIALRKLQGNDARMIDVIDLGNPDDEAIRLSSGQLFLEQEPIEKKCPDDYCSLLMRLAEGCETLKQVYAQALGMSKDEMMKKVLKGWIRCLEEMRFAYRQVIAQMTHDSERHFSDDYENERAWELDSGNYIDPKTPVFHEFE</sequence>
<organism evidence="1 2">
    <name type="scientific">Massilicoli timonensis</name>
    <dbReference type="NCBI Taxonomy" id="2015901"/>
    <lineage>
        <taxon>Bacteria</taxon>
        <taxon>Bacillati</taxon>
        <taxon>Bacillota</taxon>
        <taxon>Erysipelotrichia</taxon>
        <taxon>Erysipelotrichales</taxon>
        <taxon>Erysipelotrichaceae</taxon>
        <taxon>Massilicoli</taxon>
    </lineage>
</organism>
<reference evidence="1 2" key="1">
    <citation type="submission" date="2022-06" db="EMBL/GenBank/DDBJ databases">
        <title>Isolation of gut microbiota from human fecal samples.</title>
        <authorList>
            <person name="Pamer E.G."/>
            <person name="Barat B."/>
            <person name="Waligurski E."/>
            <person name="Medina S."/>
            <person name="Paddock L."/>
            <person name="Mostad J."/>
        </authorList>
    </citation>
    <scope>NUCLEOTIDE SEQUENCE [LARGE SCALE GENOMIC DNA]</scope>
    <source>
        <strain evidence="1 2">DFI.6.1</strain>
    </source>
</reference>
<dbReference type="EMBL" id="JANGCH010000008">
    <property type="protein sequence ID" value="MCQ5121934.1"/>
    <property type="molecule type" value="Genomic_DNA"/>
</dbReference>
<name>A0ABT1SL42_9FIRM</name>
<accession>A0ABT1SL42</accession>
<gene>
    <name evidence="1" type="ORF">NE663_06645</name>
</gene>
<keyword evidence="2" id="KW-1185">Reference proteome</keyword>
<proteinExistence type="predicted"/>
<comment type="caution">
    <text evidence="1">The sequence shown here is derived from an EMBL/GenBank/DDBJ whole genome shotgun (WGS) entry which is preliminary data.</text>
</comment>
<protein>
    <submittedName>
        <fullName evidence="1">Uncharacterized protein</fullName>
    </submittedName>
</protein>
<evidence type="ECO:0000313" key="1">
    <source>
        <dbReference type="EMBL" id="MCQ5121934.1"/>
    </source>
</evidence>